<evidence type="ECO:0008006" key="3">
    <source>
        <dbReference type="Google" id="ProtNLM"/>
    </source>
</evidence>
<evidence type="ECO:0000313" key="2">
    <source>
        <dbReference type="Proteomes" id="UP000027093"/>
    </source>
</evidence>
<accession>A0A060HPP3</accession>
<dbReference type="KEGG" id="nvn:NVIE_012850"/>
<dbReference type="SUPFAM" id="SSF160379">
    <property type="entry name" value="SP0830-like"/>
    <property type="match status" value="1"/>
</dbReference>
<dbReference type="PANTHER" id="PTHR36439:SF1">
    <property type="entry name" value="DUF1697 DOMAIN-CONTAINING PROTEIN"/>
    <property type="match status" value="1"/>
</dbReference>
<name>A0A060HPP3_9ARCH</name>
<keyword evidence="2" id="KW-1185">Reference proteome</keyword>
<gene>
    <name evidence="1" type="ORF">NVIE_012850</name>
</gene>
<reference evidence="1 2" key="1">
    <citation type="journal article" date="2014" name="Int. J. Syst. Evol. Microbiol.">
        <title>Nitrososphaera viennensis gen. nov., sp. nov., an aerobic and mesophilic, ammonia-oxidizing archaeon from soil and a member of the archaeal phylum Thaumarchaeota.</title>
        <authorList>
            <person name="Stieglmeier M."/>
            <person name="Klingl A."/>
            <person name="Alves R.J."/>
            <person name="Rittmann S.K."/>
            <person name="Melcher M."/>
            <person name="Leisch N."/>
            <person name="Schleper C."/>
        </authorList>
    </citation>
    <scope>NUCLEOTIDE SEQUENCE [LARGE SCALE GENOMIC DNA]</scope>
    <source>
        <strain evidence="1">EN76</strain>
    </source>
</reference>
<dbReference type="HOGENOM" id="CLU_1615364_0_0_2"/>
<dbReference type="EMBL" id="CP007536">
    <property type="protein sequence ID" value="AIC15521.1"/>
    <property type="molecule type" value="Genomic_DNA"/>
</dbReference>
<evidence type="ECO:0000313" key="1">
    <source>
        <dbReference type="EMBL" id="AIC15521.1"/>
    </source>
</evidence>
<protein>
    <recommendedName>
        <fullName evidence="3">DUF1697 domain-containing protein</fullName>
    </recommendedName>
</protein>
<dbReference type="Proteomes" id="UP000027093">
    <property type="component" value="Chromosome"/>
</dbReference>
<dbReference type="Pfam" id="PF08002">
    <property type="entry name" value="DUF1697"/>
    <property type="match status" value="1"/>
</dbReference>
<dbReference type="AlphaFoldDB" id="A0A060HPP3"/>
<dbReference type="Gene3D" id="3.30.70.1280">
    <property type="entry name" value="SP0830-like domains"/>
    <property type="match status" value="1"/>
</dbReference>
<dbReference type="InterPro" id="IPR012545">
    <property type="entry name" value="DUF1697"/>
</dbReference>
<dbReference type="PANTHER" id="PTHR36439">
    <property type="entry name" value="BLL4334 PROTEIN"/>
    <property type="match status" value="1"/>
</dbReference>
<sequence length="164" mass="18398">MSQSILEWIFRPISVMSNNVDTYQYLALLRGINVGGNNIIRMTDLIACFEQMGFADVMTYIQSGNILFRADEQNRARLTAKIEGVLPATFHYDSRVVIITHKQLKSVVEGAPRQFGKDAAQYRYDVIFLKEPLTAKTAMKSVSVKDGVDRAYEGKSVCSISHAL</sequence>
<organism evidence="1 2">
    <name type="scientific">Nitrososphaera viennensis EN76</name>
    <dbReference type="NCBI Taxonomy" id="926571"/>
    <lineage>
        <taxon>Archaea</taxon>
        <taxon>Nitrososphaerota</taxon>
        <taxon>Nitrososphaeria</taxon>
        <taxon>Nitrososphaerales</taxon>
        <taxon>Nitrososphaeraceae</taxon>
        <taxon>Nitrososphaera</taxon>
    </lineage>
</organism>
<proteinExistence type="predicted"/>